<evidence type="ECO:0000256" key="1">
    <source>
        <dbReference type="SAM" id="MobiDB-lite"/>
    </source>
</evidence>
<evidence type="ECO:0000313" key="3">
    <source>
        <dbReference type="Proteomes" id="UP000030693"/>
    </source>
</evidence>
<feature type="compositionally biased region" description="Gly residues" evidence="1">
    <location>
        <begin position="689"/>
        <end position="703"/>
    </location>
</feature>
<name>A0A058Z5V7_FONAL</name>
<dbReference type="GeneID" id="20528808"/>
<feature type="region of interest" description="Disordered" evidence="1">
    <location>
        <begin position="477"/>
        <end position="618"/>
    </location>
</feature>
<keyword evidence="3" id="KW-1185">Reference proteome</keyword>
<feature type="region of interest" description="Disordered" evidence="1">
    <location>
        <begin position="738"/>
        <end position="781"/>
    </location>
</feature>
<reference evidence="2" key="1">
    <citation type="submission" date="2013-04" db="EMBL/GenBank/DDBJ databases">
        <title>The Genome Sequence of Fonticula alba ATCC 38817.</title>
        <authorList>
            <consortium name="The Broad Institute Genomics Platform"/>
            <person name="Russ C."/>
            <person name="Cuomo C."/>
            <person name="Burger G."/>
            <person name="Gray M.W."/>
            <person name="Holland P.W.H."/>
            <person name="King N."/>
            <person name="Lang F.B.F."/>
            <person name="Roger A.J."/>
            <person name="Ruiz-Trillo I."/>
            <person name="Brown M."/>
            <person name="Walker B."/>
            <person name="Young S."/>
            <person name="Zeng Q."/>
            <person name="Gargeya S."/>
            <person name="Fitzgerald M."/>
            <person name="Haas B."/>
            <person name="Abouelleil A."/>
            <person name="Allen A.W."/>
            <person name="Alvarado L."/>
            <person name="Arachchi H.M."/>
            <person name="Berlin A.M."/>
            <person name="Chapman S.B."/>
            <person name="Gainer-Dewar J."/>
            <person name="Goldberg J."/>
            <person name="Griggs A."/>
            <person name="Gujja S."/>
            <person name="Hansen M."/>
            <person name="Howarth C."/>
            <person name="Imamovic A."/>
            <person name="Ireland A."/>
            <person name="Larimer J."/>
            <person name="McCowan C."/>
            <person name="Murphy C."/>
            <person name="Pearson M."/>
            <person name="Poon T.W."/>
            <person name="Priest M."/>
            <person name="Roberts A."/>
            <person name="Saif S."/>
            <person name="Shea T."/>
            <person name="Sisk P."/>
            <person name="Sykes S."/>
            <person name="Wortman J."/>
            <person name="Nusbaum C."/>
            <person name="Birren B."/>
        </authorList>
    </citation>
    <scope>NUCLEOTIDE SEQUENCE [LARGE SCALE GENOMIC DNA]</scope>
    <source>
        <strain evidence="2">ATCC 38817</strain>
    </source>
</reference>
<organism evidence="2">
    <name type="scientific">Fonticula alba</name>
    <name type="common">Slime mold</name>
    <dbReference type="NCBI Taxonomy" id="691883"/>
    <lineage>
        <taxon>Eukaryota</taxon>
        <taxon>Rotosphaerida</taxon>
        <taxon>Fonticulaceae</taxon>
        <taxon>Fonticula</taxon>
    </lineage>
</organism>
<feature type="compositionally biased region" description="Basic and acidic residues" evidence="1">
    <location>
        <begin position="738"/>
        <end position="755"/>
    </location>
</feature>
<dbReference type="AlphaFoldDB" id="A0A058Z5V7"/>
<proteinExistence type="predicted"/>
<feature type="compositionally biased region" description="Acidic residues" evidence="1">
    <location>
        <begin position="756"/>
        <end position="767"/>
    </location>
</feature>
<feature type="region of interest" description="Disordered" evidence="1">
    <location>
        <begin position="635"/>
        <end position="714"/>
    </location>
</feature>
<dbReference type="Proteomes" id="UP000030693">
    <property type="component" value="Unassembled WGS sequence"/>
</dbReference>
<feature type="compositionally biased region" description="Low complexity" evidence="1">
    <location>
        <begin position="477"/>
        <end position="494"/>
    </location>
</feature>
<evidence type="ECO:0000313" key="2">
    <source>
        <dbReference type="EMBL" id="KCV69674.1"/>
    </source>
</evidence>
<feature type="region of interest" description="Disordered" evidence="1">
    <location>
        <begin position="810"/>
        <end position="856"/>
    </location>
</feature>
<protein>
    <submittedName>
        <fullName evidence="2">Uncharacterized protein</fullName>
    </submittedName>
</protein>
<feature type="compositionally biased region" description="Pro residues" evidence="1">
    <location>
        <begin position="829"/>
        <end position="844"/>
    </location>
</feature>
<dbReference type="EMBL" id="KB932206">
    <property type="protein sequence ID" value="KCV69674.1"/>
    <property type="molecule type" value="Genomic_DNA"/>
</dbReference>
<gene>
    <name evidence="2" type="ORF">H696_04083</name>
</gene>
<feature type="compositionally biased region" description="Gly residues" evidence="1">
    <location>
        <begin position="530"/>
        <end position="546"/>
    </location>
</feature>
<feature type="region of interest" description="Disordered" evidence="1">
    <location>
        <begin position="443"/>
        <end position="463"/>
    </location>
</feature>
<dbReference type="RefSeq" id="XP_009496239.1">
    <property type="nucleotide sequence ID" value="XM_009497964.1"/>
</dbReference>
<sequence length="856" mass="91699">MSKPSILRSTMAEKWPRELHDQHTEKYCGAGVPGETNQCRQYLAVWPNRGAHVGHFVTNWKHGYAMAVMYNLTFLHSLIMPNQKERTVLDQFLGLGLGEQYRYREICTAGKNGQPCSQFLPCLKVVPLKCPEVEPGVGVNEECDIASQIAQYAGQCNVVFHQPPQPVTMDLSGLRPVLREKWRIARQRHPIQYEFDNSAINVALHVRRGDIVGSAKGAVAAKEEHQSRWTNTSAHRKLIDKLLAELGAILQRIQAQEATSPAPRLEDLLHQALAREGRSTATLPGISTAPVSEDARRDWALSGARPAHKWGTMPEVHVHLFSQGAPADFAVLQSVPHLKLHLNADLLFTISHMAATDVLVMARSGLSDLAAKFRSDDQITIVPTGFWDYAERDWFLFDNDTGDVDFTHLEERLRILIEAKRAGAIPSGVYAAEPTFRAGARMVVTTDGPPAGGGGRKPASGAAPGAAVAAATATTATTTTTTSFSSSAGGDATTPGSQAVRARRSPKSQQGGEGHCNRAGGEHDQPPPTGGDGGSGDGGSGDGGSGDSYVPERMRGRRRRHCRRLLRRFGRGHGGDRQQQPGEEGSPRPEGEEEEEEGPHRPRHGRQPGLFAIAPRRQAVAPSDPWLMKYPADAVAPGAGSITNTAAMSTGEAGWPRSRRRSAAGSTLEASASDDSGGSRDDRSPPPTGGGQGNATGPGGANGDPGSSSLPTFDQCFDSFRAYKPRKLKRLLCRGHEDADLSHSDDGMDDSHGSSDDDDDDDDDDDGYGGRPEAGSLWAGGLGAGLVAEDADRRRPISLSDGSFTTVRDYCLGRPPTGGPLIPEEPSEVPLPPGFKWPQPPPGETPGEEQGPQVLP</sequence>
<feature type="compositionally biased region" description="Basic residues" evidence="1">
    <location>
        <begin position="555"/>
        <end position="571"/>
    </location>
</feature>
<accession>A0A058Z5V7</accession>